<feature type="signal peptide" evidence="2">
    <location>
        <begin position="1"/>
        <end position="22"/>
    </location>
</feature>
<evidence type="ECO:0000256" key="2">
    <source>
        <dbReference type="SAM" id="SignalP"/>
    </source>
</evidence>
<dbReference type="GO" id="GO:0009308">
    <property type="term" value="P:amine metabolic process"/>
    <property type="evidence" value="ECO:0007669"/>
    <property type="project" value="InterPro"/>
</dbReference>
<name>A0A9P9JNC7_FUSSL</name>
<dbReference type="EMBL" id="JAGTJS010000032">
    <property type="protein sequence ID" value="KAH7231492.1"/>
    <property type="molecule type" value="Genomic_DNA"/>
</dbReference>
<dbReference type="GO" id="GO:0048038">
    <property type="term" value="F:quinone binding"/>
    <property type="evidence" value="ECO:0007669"/>
    <property type="project" value="InterPro"/>
</dbReference>
<dbReference type="OrthoDB" id="5337141at2759"/>
<dbReference type="Gene3D" id="2.70.98.20">
    <property type="entry name" value="Copper amine oxidase, catalytic domain"/>
    <property type="match status" value="1"/>
</dbReference>
<feature type="chain" id="PRO_5040517471" evidence="2">
    <location>
        <begin position="23"/>
        <end position="546"/>
    </location>
</feature>
<dbReference type="GO" id="GO:0008131">
    <property type="term" value="F:primary methylamine oxidase activity"/>
    <property type="evidence" value="ECO:0007669"/>
    <property type="project" value="InterPro"/>
</dbReference>
<dbReference type="AlphaFoldDB" id="A0A9P9JNC7"/>
<reference evidence="3" key="1">
    <citation type="journal article" date="2021" name="Nat. Commun.">
        <title>Genetic determinants of endophytism in the Arabidopsis root mycobiome.</title>
        <authorList>
            <person name="Mesny F."/>
            <person name="Miyauchi S."/>
            <person name="Thiergart T."/>
            <person name="Pickel B."/>
            <person name="Atanasova L."/>
            <person name="Karlsson M."/>
            <person name="Huettel B."/>
            <person name="Barry K.W."/>
            <person name="Haridas S."/>
            <person name="Chen C."/>
            <person name="Bauer D."/>
            <person name="Andreopoulos W."/>
            <person name="Pangilinan J."/>
            <person name="LaButti K."/>
            <person name="Riley R."/>
            <person name="Lipzen A."/>
            <person name="Clum A."/>
            <person name="Drula E."/>
            <person name="Henrissat B."/>
            <person name="Kohler A."/>
            <person name="Grigoriev I.V."/>
            <person name="Martin F.M."/>
            <person name="Hacquard S."/>
        </authorList>
    </citation>
    <scope>NUCLEOTIDE SEQUENCE</scope>
    <source>
        <strain evidence="3">FSSC 5 MPI-SDFR-AT-0091</strain>
    </source>
</reference>
<sequence length="546" mass="60445">MYFRFPLLYPLLALLVPLAVDCEPILPDTPGTPSVSIEEEGRSYDDLNATVAQALNLSPVHSLLNNTRHRVLLSGFQSEPHGHAKTTEDRFEAAVYDYTGGRTIILSGGIPFDPRRVSLSEANTQPLVISDELAEAGRMADRHSDMIVTGGMPPFITHDFPNGTSHRILNIAIIDENSSRLALVNMNNGTVDFPQRPSEEPLACTAPPPSGQQSITSAPGTAKIRITQGGAELWTLEAVRPAASSGHRGSGIELRHVKYKGKSVLYRAHVPILNVEYKPPLVAGCGPYYRDWQREEYPLQCTGSNIAPGFRRCDSPAETILDPPHRDGGNFGGVGVYVEGQEVVLKSQLRAGWYRYVSEWRFHVDGTLRPRFGFAAVYQPPFCVCQVHHHHAYWRLDFDIGTSGNNLVREFNKPPLFGSSNYHDHAYEIRRPKDASHQRHWEISNTRTGNTYSLIPGTNDGTSDSYGVGDVWVVRYHDNELDDGVTVVGGSASETQANIDMFLTGEPVKNEDVVIWYGAHFKHDQTHELGASHIVGPTIRPLRWGA</sequence>
<accession>A0A9P9JNC7</accession>
<evidence type="ECO:0000256" key="1">
    <source>
        <dbReference type="SAM" id="MobiDB-lite"/>
    </source>
</evidence>
<proteinExistence type="predicted"/>
<dbReference type="Proteomes" id="UP000736672">
    <property type="component" value="Unassembled WGS sequence"/>
</dbReference>
<evidence type="ECO:0000313" key="3">
    <source>
        <dbReference type="EMBL" id="KAH7231492.1"/>
    </source>
</evidence>
<evidence type="ECO:0000313" key="4">
    <source>
        <dbReference type="Proteomes" id="UP000736672"/>
    </source>
</evidence>
<keyword evidence="4" id="KW-1185">Reference proteome</keyword>
<dbReference type="SUPFAM" id="SSF49998">
    <property type="entry name" value="Amine oxidase catalytic domain"/>
    <property type="match status" value="1"/>
</dbReference>
<keyword evidence="2" id="KW-0732">Signal</keyword>
<organism evidence="3 4">
    <name type="scientific">Fusarium solani</name>
    <name type="common">Filamentous fungus</name>
    <dbReference type="NCBI Taxonomy" id="169388"/>
    <lineage>
        <taxon>Eukaryota</taxon>
        <taxon>Fungi</taxon>
        <taxon>Dikarya</taxon>
        <taxon>Ascomycota</taxon>
        <taxon>Pezizomycotina</taxon>
        <taxon>Sordariomycetes</taxon>
        <taxon>Hypocreomycetidae</taxon>
        <taxon>Hypocreales</taxon>
        <taxon>Nectriaceae</taxon>
        <taxon>Fusarium</taxon>
        <taxon>Fusarium solani species complex</taxon>
    </lineage>
</organism>
<dbReference type="GO" id="GO:0005507">
    <property type="term" value="F:copper ion binding"/>
    <property type="evidence" value="ECO:0007669"/>
    <property type="project" value="InterPro"/>
</dbReference>
<protein>
    <submittedName>
        <fullName evidence="3">Copper amine oxidase</fullName>
    </submittedName>
</protein>
<gene>
    <name evidence="3" type="ORF">B0J15DRAFT_555646</name>
</gene>
<comment type="caution">
    <text evidence="3">The sequence shown here is derived from an EMBL/GenBank/DDBJ whole genome shotgun (WGS) entry which is preliminary data.</text>
</comment>
<feature type="region of interest" description="Disordered" evidence="1">
    <location>
        <begin position="196"/>
        <end position="217"/>
    </location>
</feature>
<dbReference type="InterPro" id="IPR036460">
    <property type="entry name" value="Cu_amine_oxidase_C_sf"/>
</dbReference>